<evidence type="ECO:0000313" key="2">
    <source>
        <dbReference type="Proteomes" id="UP000051861"/>
    </source>
</evidence>
<proteinExistence type="predicted"/>
<sequence>MNHTFSVLITKEKNWYVARCPELDVTSQGKTIEKAKENLKEAVELYIESFGLEDLPRPKSEPIWTTMEIKV</sequence>
<comment type="caution">
    <text evidence="1">The sequence shown here is derived from an EMBL/GenBank/DDBJ whole genome shotgun (WGS) entry which is preliminary data.</text>
</comment>
<dbReference type="SUPFAM" id="SSF143100">
    <property type="entry name" value="TTHA1013/TTHA0281-like"/>
    <property type="match status" value="1"/>
</dbReference>
<evidence type="ECO:0008006" key="3">
    <source>
        <dbReference type="Google" id="ProtNLM"/>
    </source>
</evidence>
<dbReference type="Gene3D" id="3.30.160.250">
    <property type="match status" value="1"/>
</dbReference>
<name>A0A0S7XPP8_UNCSA</name>
<dbReference type="PANTHER" id="PTHR34504:SF2">
    <property type="entry name" value="UPF0150 PROTEIN SSL0259"/>
    <property type="match status" value="1"/>
</dbReference>
<evidence type="ECO:0000313" key="1">
    <source>
        <dbReference type="EMBL" id="KPJ64464.1"/>
    </source>
</evidence>
<dbReference type="EMBL" id="LIZX01000181">
    <property type="protein sequence ID" value="KPJ64464.1"/>
    <property type="molecule type" value="Genomic_DNA"/>
</dbReference>
<organism evidence="1 2">
    <name type="scientific">candidate division WOR-1 bacterium DG_54_3</name>
    <dbReference type="NCBI Taxonomy" id="1703775"/>
    <lineage>
        <taxon>Bacteria</taxon>
        <taxon>Bacillati</taxon>
        <taxon>Saganbacteria</taxon>
    </lineage>
</organism>
<dbReference type="InterPro" id="IPR051404">
    <property type="entry name" value="TA_system_antitoxin"/>
</dbReference>
<protein>
    <recommendedName>
        <fullName evidence="3">HicB-like antitoxin of toxin-antitoxin system domain-containing protein</fullName>
    </recommendedName>
</protein>
<dbReference type="InterPro" id="IPR035069">
    <property type="entry name" value="TTHA1013/TTHA0281-like"/>
</dbReference>
<accession>A0A0S7XPP8</accession>
<reference evidence="1 2" key="1">
    <citation type="journal article" date="2015" name="Microbiome">
        <title>Genomic resolution of linkages in carbon, nitrogen, and sulfur cycling among widespread estuary sediment bacteria.</title>
        <authorList>
            <person name="Baker B.J."/>
            <person name="Lazar C.S."/>
            <person name="Teske A.P."/>
            <person name="Dick G.J."/>
        </authorList>
    </citation>
    <scope>NUCLEOTIDE SEQUENCE [LARGE SCALE GENOMIC DNA]</scope>
    <source>
        <strain evidence="1">DG_54_3</strain>
    </source>
</reference>
<dbReference type="Proteomes" id="UP000051861">
    <property type="component" value="Unassembled WGS sequence"/>
</dbReference>
<dbReference type="AlphaFoldDB" id="A0A0S7XPP8"/>
<dbReference type="PATRIC" id="fig|1703775.3.peg.1662"/>
<gene>
    <name evidence="1" type="ORF">AMJ44_12790</name>
</gene>
<dbReference type="PANTHER" id="PTHR34504">
    <property type="entry name" value="ANTITOXIN HICB"/>
    <property type="match status" value="1"/>
</dbReference>